<organism evidence="1 2">
    <name type="scientific">Anaerobiospirillum thomasii</name>
    <dbReference type="NCBI Taxonomy" id="179995"/>
    <lineage>
        <taxon>Bacteria</taxon>
        <taxon>Pseudomonadati</taxon>
        <taxon>Pseudomonadota</taxon>
        <taxon>Gammaproteobacteria</taxon>
        <taxon>Aeromonadales</taxon>
        <taxon>Succinivibrionaceae</taxon>
        <taxon>Anaerobiospirillum</taxon>
    </lineage>
</organism>
<accession>A0A2X0WSH1</accession>
<sequence>MFALPRLRHLVIKSAMVLFVVFSINGCTPAIDDYAGTWVGLDERNPEHSSVYEYQIAEAGDNQLSVRVIKKSYEYSQISNVYVWTESAPKYFPALYSPSEGGAISTPFGILKYDVATGGLDYNNIRFVKKAKNTELKLKYVARKHISDSKPEANFVD</sequence>
<reference evidence="1 2" key="1">
    <citation type="submission" date="2018-06" db="EMBL/GenBank/DDBJ databases">
        <authorList>
            <consortium name="Pathogen Informatics"/>
            <person name="Doyle S."/>
        </authorList>
    </citation>
    <scope>NUCLEOTIDE SEQUENCE [LARGE SCALE GENOMIC DNA]</scope>
    <source>
        <strain evidence="1 2">NCTC13093</strain>
    </source>
</reference>
<gene>
    <name evidence="1" type="ORF">NCTC13093_00889</name>
</gene>
<name>A0A2X0WSH1_9GAMM</name>
<dbReference type="RefSeq" id="WP_113743676.1">
    <property type="nucleotide sequence ID" value="NZ_UAPV01000001.1"/>
</dbReference>
<protein>
    <submittedName>
        <fullName evidence="1">Uncharacterized protein</fullName>
    </submittedName>
</protein>
<evidence type="ECO:0000313" key="1">
    <source>
        <dbReference type="EMBL" id="SPT69512.1"/>
    </source>
</evidence>
<proteinExistence type="predicted"/>
<dbReference type="AlphaFoldDB" id="A0A2X0WSH1"/>
<evidence type="ECO:0000313" key="2">
    <source>
        <dbReference type="Proteomes" id="UP000250086"/>
    </source>
</evidence>
<keyword evidence="2" id="KW-1185">Reference proteome</keyword>
<dbReference type="EMBL" id="UAPV01000001">
    <property type="protein sequence ID" value="SPT69512.1"/>
    <property type="molecule type" value="Genomic_DNA"/>
</dbReference>
<dbReference type="Proteomes" id="UP000250086">
    <property type="component" value="Unassembled WGS sequence"/>
</dbReference>